<evidence type="ECO:0000313" key="2">
    <source>
        <dbReference type="EMBL" id="MPR25214.1"/>
    </source>
</evidence>
<keyword evidence="1" id="KW-0472">Membrane</keyword>
<dbReference type="EMBL" id="VOSK01000019">
    <property type="protein sequence ID" value="MPR25214.1"/>
    <property type="molecule type" value="Genomic_DNA"/>
</dbReference>
<keyword evidence="1" id="KW-1133">Transmembrane helix</keyword>
<feature type="transmembrane region" description="Helical" evidence="1">
    <location>
        <begin position="240"/>
        <end position="262"/>
    </location>
</feature>
<protein>
    <submittedName>
        <fullName evidence="2">DUF4239 domain-containing protein</fullName>
    </submittedName>
</protein>
<accession>A0A5N7MGC4</accession>
<feature type="transmembrane region" description="Helical" evidence="1">
    <location>
        <begin position="29"/>
        <end position="53"/>
    </location>
</feature>
<comment type="caution">
    <text evidence="2">The sequence shown here is derived from an EMBL/GenBank/DDBJ whole genome shotgun (WGS) entry which is preliminary data.</text>
</comment>
<keyword evidence="3" id="KW-1185">Reference proteome</keyword>
<feature type="transmembrane region" description="Helical" evidence="1">
    <location>
        <begin position="74"/>
        <end position="98"/>
    </location>
</feature>
<organism evidence="2 3">
    <name type="scientific">Microvirga tunisiensis</name>
    <dbReference type="NCBI Taxonomy" id="2108360"/>
    <lineage>
        <taxon>Bacteria</taxon>
        <taxon>Pseudomonadati</taxon>
        <taxon>Pseudomonadota</taxon>
        <taxon>Alphaproteobacteria</taxon>
        <taxon>Hyphomicrobiales</taxon>
        <taxon>Methylobacteriaceae</taxon>
        <taxon>Microvirga</taxon>
    </lineage>
</organism>
<dbReference type="AlphaFoldDB" id="A0A5N7MGC4"/>
<evidence type="ECO:0000313" key="3">
    <source>
        <dbReference type="Proteomes" id="UP000403266"/>
    </source>
</evidence>
<dbReference type="InterPro" id="IPR025333">
    <property type="entry name" value="DUF4239"/>
</dbReference>
<reference evidence="2 3" key="1">
    <citation type="journal article" date="2019" name="Syst. Appl. Microbiol.">
        <title>Microvirga tunisiensis sp. nov., a root nodule symbiotic bacterium isolated from Lupinus micranthus and L. luteus grown in Northern Tunisia.</title>
        <authorList>
            <person name="Msaddak A."/>
            <person name="Rejili M."/>
            <person name="Duran D."/>
            <person name="Mars M."/>
            <person name="Palacios J.M."/>
            <person name="Ruiz-Argueso T."/>
            <person name="Rey L."/>
            <person name="Imperial J."/>
        </authorList>
    </citation>
    <scope>NUCLEOTIDE SEQUENCE [LARGE SCALE GENOMIC DNA]</scope>
    <source>
        <strain evidence="2 3">Lmie10</strain>
    </source>
</reference>
<dbReference type="OrthoDB" id="797232at2"/>
<dbReference type="Pfam" id="PF14023">
    <property type="entry name" value="Bestrophin-like"/>
    <property type="match status" value="1"/>
</dbReference>
<evidence type="ECO:0000256" key="1">
    <source>
        <dbReference type="SAM" id="Phobius"/>
    </source>
</evidence>
<sequence>MASRSKAVAACAQLLPSVIWDWTGAGRHMALLTILPLWLSGVLLVGGATLIAMAAPAFVRRHVSSDRLRINNEVAGFTFATVGVLYAVLLAFAVIIVWEKFSEAEHAAAQEAGAAATLYRLAEGIGGDSGAALRDGLTRYVRAAIAEDWPAMEQNGSSHAVTRGLDAAYAALLTFTPSDGRGTAILAEALRQLDGLTEARRTRLVLASGAVPGVLWFVLFGGAVLTIGFTLFFGTENLRVHAMMTGILCFLIVSGLLVIIAMNHPFAGSVKVQPEALSAVLEDFGEKAQP</sequence>
<proteinExistence type="predicted"/>
<feature type="transmembrane region" description="Helical" evidence="1">
    <location>
        <begin position="214"/>
        <end position="233"/>
    </location>
</feature>
<name>A0A5N7MGC4_9HYPH</name>
<dbReference type="Proteomes" id="UP000403266">
    <property type="component" value="Unassembled WGS sequence"/>
</dbReference>
<keyword evidence="1" id="KW-0812">Transmembrane</keyword>
<gene>
    <name evidence="2" type="ORF">FS320_08185</name>
</gene>